<organism evidence="2 3">
    <name type="scientific">Amycolatopsis viridis</name>
    <dbReference type="NCBI Taxonomy" id="185678"/>
    <lineage>
        <taxon>Bacteria</taxon>
        <taxon>Bacillati</taxon>
        <taxon>Actinomycetota</taxon>
        <taxon>Actinomycetes</taxon>
        <taxon>Pseudonocardiales</taxon>
        <taxon>Pseudonocardiaceae</taxon>
        <taxon>Amycolatopsis</taxon>
    </lineage>
</organism>
<dbReference type="Gene3D" id="3.10.450.50">
    <property type="match status" value="1"/>
</dbReference>
<protein>
    <submittedName>
        <fullName evidence="2">Ketosteroid isomerase-like protein</fullName>
    </submittedName>
</protein>
<dbReference type="RefSeq" id="WP_167111560.1">
    <property type="nucleotide sequence ID" value="NZ_JAANOU010000001.1"/>
</dbReference>
<dbReference type="Pfam" id="PF14534">
    <property type="entry name" value="DUF4440"/>
    <property type="match status" value="1"/>
</dbReference>
<dbReference type="SUPFAM" id="SSF54427">
    <property type="entry name" value="NTF2-like"/>
    <property type="match status" value="1"/>
</dbReference>
<feature type="domain" description="DUF4440" evidence="1">
    <location>
        <begin position="55"/>
        <end position="122"/>
    </location>
</feature>
<gene>
    <name evidence="2" type="ORF">FHX46_001302</name>
</gene>
<keyword evidence="3" id="KW-1185">Reference proteome</keyword>
<accession>A0ABX0SS69</accession>
<name>A0ABX0SS69_9PSEU</name>
<evidence type="ECO:0000259" key="1">
    <source>
        <dbReference type="Pfam" id="PF14534"/>
    </source>
</evidence>
<proteinExistence type="predicted"/>
<reference evidence="2 3" key="1">
    <citation type="submission" date="2020-03" db="EMBL/GenBank/DDBJ databases">
        <title>Sequencing the genomes of 1000 actinobacteria strains.</title>
        <authorList>
            <person name="Klenk H.-P."/>
        </authorList>
    </citation>
    <scope>NUCLEOTIDE SEQUENCE [LARGE SCALE GENOMIC DNA]</scope>
    <source>
        <strain evidence="2 3">DSM 45668</strain>
    </source>
</reference>
<evidence type="ECO:0000313" key="2">
    <source>
        <dbReference type="EMBL" id="NIH78772.1"/>
    </source>
</evidence>
<dbReference type="InterPro" id="IPR032710">
    <property type="entry name" value="NTF2-like_dom_sf"/>
</dbReference>
<dbReference type="Proteomes" id="UP000754495">
    <property type="component" value="Unassembled WGS sequence"/>
</dbReference>
<dbReference type="InterPro" id="IPR027843">
    <property type="entry name" value="DUF4440"/>
</dbReference>
<evidence type="ECO:0000313" key="3">
    <source>
        <dbReference type="Proteomes" id="UP000754495"/>
    </source>
</evidence>
<comment type="caution">
    <text evidence="2">The sequence shown here is derived from an EMBL/GenBank/DDBJ whole genome shotgun (WGS) entry which is preliminary data.</text>
</comment>
<sequence length="133" mass="14933">MGDRDDFLAWVGSRLREAEIALHNGDSAPRRAIWSRQEPVSVLGAWLNATGQDEIDELFGRLGASFSDCTSYEHEIVAADVVGDMAYTVGYEHTRASVDGEPREYTLRATQVYRREDGEWKVAHRHADTVHNA</sequence>
<dbReference type="EMBL" id="JAANOU010000001">
    <property type="protein sequence ID" value="NIH78772.1"/>
    <property type="molecule type" value="Genomic_DNA"/>
</dbReference>